<organism evidence="9 10">
    <name type="scientific">Lipomyces tetrasporus</name>
    <dbReference type="NCBI Taxonomy" id="54092"/>
    <lineage>
        <taxon>Eukaryota</taxon>
        <taxon>Fungi</taxon>
        <taxon>Dikarya</taxon>
        <taxon>Ascomycota</taxon>
        <taxon>Saccharomycotina</taxon>
        <taxon>Lipomycetes</taxon>
        <taxon>Lipomycetales</taxon>
        <taxon>Lipomycetaceae</taxon>
        <taxon>Lipomyces</taxon>
    </lineage>
</organism>
<evidence type="ECO:0000313" key="10">
    <source>
        <dbReference type="Proteomes" id="UP001217417"/>
    </source>
</evidence>
<evidence type="ECO:0000256" key="8">
    <source>
        <dbReference type="SAM" id="Phobius"/>
    </source>
</evidence>
<evidence type="ECO:0000256" key="5">
    <source>
        <dbReference type="ARBA" id="ARBA00023163"/>
    </source>
</evidence>
<proteinExistence type="predicted"/>
<evidence type="ECO:0000256" key="4">
    <source>
        <dbReference type="ARBA" id="ARBA00023125"/>
    </source>
</evidence>
<keyword evidence="10" id="KW-1185">Reference proteome</keyword>
<keyword evidence="1" id="KW-0479">Metal-binding</keyword>
<dbReference type="PANTHER" id="PTHR31313:SF4">
    <property type="entry name" value="CONIDIAL DEVELOPMENT PROTEIN FLUFFY"/>
    <property type="match status" value="1"/>
</dbReference>
<reference evidence="9" key="1">
    <citation type="submission" date="2023-03" db="EMBL/GenBank/DDBJ databases">
        <title>Near-Complete genome sequence of Lipomyces tetrasporous NRRL Y-64009, an oleaginous yeast capable of growing on lignocellulosic hydrolysates.</title>
        <authorList>
            <consortium name="Lawrence Berkeley National Laboratory"/>
            <person name="Jagtap S.S."/>
            <person name="Liu J.-J."/>
            <person name="Walukiewicz H.E."/>
            <person name="Pangilinan J."/>
            <person name="Lipzen A."/>
            <person name="Ahrendt S."/>
            <person name="Koriabine M."/>
            <person name="Cobaugh K."/>
            <person name="Salamov A."/>
            <person name="Yoshinaga Y."/>
            <person name="Ng V."/>
            <person name="Daum C."/>
            <person name="Grigoriev I.V."/>
            <person name="Slininger P.J."/>
            <person name="Dien B.S."/>
            <person name="Jin Y.-S."/>
            <person name="Rao C.V."/>
        </authorList>
    </citation>
    <scope>NUCLEOTIDE SEQUENCE</scope>
    <source>
        <strain evidence="9">NRRL Y-64009</strain>
    </source>
</reference>
<dbReference type="GO" id="GO:0046872">
    <property type="term" value="F:metal ion binding"/>
    <property type="evidence" value="ECO:0007669"/>
    <property type="project" value="UniProtKB-KW"/>
</dbReference>
<evidence type="ECO:0000256" key="3">
    <source>
        <dbReference type="ARBA" id="ARBA00023015"/>
    </source>
</evidence>
<sequence length="320" mass="34735">MSPLTTGSGVAEHLPGDTSPAGLGERTPPGHDRTTDSSSISFDRQLPSLSQGVPLQRSCEQLSNVRSVYKCFCQLSELVHQSLYSLHSPGERDLLSIYTQYSAGTIEYQRCCGSATTITPAVLFAHMYYHFAILLLFRPLIKLRIVGSKVSPRDVCSQTADAIQGLLTSYTRLYTLQRTPGAFAPDFALTSSIMHLVVGAVSVQTGALESEQDTTVKIDRHVSDILRQGVAGHDRAHEIATEAIARHRHLGAGSAVFPFITGAMAESKGVWVLQPLIVALISTMVVMWVTVPTFEETGLRERILGALTGRKRHESEGGSD</sequence>
<comment type="caution">
    <text evidence="9">The sequence shown here is derived from an EMBL/GenBank/DDBJ whole genome shotgun (WGS) entry which is preliminary data.</text>
</comment>
<keyword evidence="5" id="KW-0804">Transcription</keyword>
<keyword evidence="8" id="KW-0472">Membrane</keyword>
<dbReference type="InterPro" id="IPR051615">
    <property type="entry name" value="Transcr_Regulatory_Elem"/>
</dbReference>
<dbReference type="RefSeq" id="XP_056047091.1">
    <property type="nucleotide sequence ID" value="XM_056190166.1"/>
</dbReference>
<keyword evidence="3" id="KW-0805">Transcription regulation</keyword>
<gene>
    <name evidence="9" type="ORF">POJ06DRAFT_284539</name>
</gene>
<dbReference type="GO" id="GO:0003677">
    <property type="term" value="F:DNA binding"/>
    <property type="evidence" value="ECO:0007669"/>
    <property type="project" value="UniProtKB-KW"/>
</dbReference>
<evidence type="ECO:0000256" key="7">
    <source>
        <dbReference type="SAM" id="MobiDB-lite"/>
    </source>
</evidence>
<keyword evidence="2" id="KW-0862">Zinc</keyword>
<dbReference type="PANTHER" id="PTHR31313">
    <property type="entry name" value="TY1 ENHANCER ACTIVATOR"/>
    <property type="match status" value="1"/>
</dbReference>
<evidence type="ECO:0000256" key="1">
    <source>
        <dbReference type="ARBA" id="ARBA00022723"/>
    </source>
</evidence>
<evidence type="ECO:0000256" key="2">
    <source>
        <dbReference type="ARBA" id="ARBA00022833"/>
    </source>
</evidence>
<evidence type="ECO:0000313" key="9">
    <source>
        <dbReference type="EMBL" id="KAJ8103641.1"/>
    </source>
</evidence>
<protein>
    <submittedName>
        <fullName evidence="9">Uncharacterized protein</fullName>
    </submittedName>
</protein>
<keyword evidence="6" id="KW-0539">Nucleus</keyword>
<feature type="transmembrane region" description="Helical" evidence="8">
    <location>
        <begin position="270"/>
        <end position="291"/>
    </location>
</feature>
<accession>A0AAD7QZ32</accession>
<dbReference type="GeneID" id="80885332"/>
<feature type="region of interest" description="Disordered" evidence="7">
    <location>
        <begin position="1"/>
        <end position="41"/>
    </location>
</feature>
<evidence type="ECO:0000256" key="6">
    <source>
        <dbReference type="ARBA" id="ARBA00023242"/>
    </source>
</evidence>
<dbReference type="EMBL" id="JARPMG010000001">
    <property type="protein sequence ID" value="KAJ8103641.1"/>
    <property type="molecule type" value="Genomic_DNA"/>
</dbReference>
<dbReference type="Proteomes" id="UP001217417">
    <property type="component" value="Unassembled WGS sequence"/>
</dbReference>
<name>A0AAD7QZ32_9ASCO</name>
<keyword evidence="8" id="KW-1133">Transmembrane helix</keyword>
<dbReference type="AlphaFoldDB" id="A0AAD7QZ32"/>
<keyword evidence="4" id="KW-0238">DNA-binding</keyword>
<dbReference type="CDD" id="cd12148">
    <property type="entry name" value="fungal_TF_MHR"/>
    <property type="match status" value="1"/>
</dbReference>
<feature type="transmembrane region" description="Helical" evidence="8">
    <location>
        <begin position="118"/>
        <end position="137"/>
    </location>
</feature>
<keyword evidence="8" id="KW-0812">Transmembrane</keyword>